<evidence type="ECO:0000256" key="3">
    <source>
        <dbReference type="ARBA" id="ARBA00004947"/>
    </source>
</evidence>
<dbReference type="InterPro" id="IPR036291">
    <property type="entry name" value="NAD(P)-bd_dom_sf"/>
</dbReference>
<proteinExistence type="inferred from homology"/>
<dbReference type="InterPro" id="IPR005886">
    <property type="entry name" value="UDP_G4E"/>
</dbReference>
<comment type="pathway">
    <text evidence="3 9">Carbohydrate metabolism; galactose metabolism.</text>
</comment>
<sequence>MAGQSSMCILVCGGAGYIGSHTCVALAERGHRVVIADNFSNSSPQVLPRLERITGVPMACERVDLRTKAPLARLFSRYRFDAVVHFAALKAVGESCARPLDYFHNNISGTINLLQAMEHAGVRRLVFSSSATVYGNPEAVPITEEARVEVTNPYGRTKLVVEQLASDLCRANGAFRVANLRYFNPVGAHPSGLIGEDPTGVPNNLMPFICQVAVGRRRKLNVFGGDYPTPDGTGVRDYLHVTDLAEAHTDALEYLASHDGNLTVNLGTGNGISVLELVRAFENASGRSVPFEIVARRPGDVAEVYADPSMARRLLGWRSRLDLDAMCRDAWRWQSMNPEGYRRNRLHPVRRPLVGVGGFVQAQLPSSLT</sequence>
<evidence type="ECO:0000256" key="5">
    <source>
        <dbReference type="ARBA" id="ARBA00013189"/>
    </source>
</evidence>
<dbReference type="Gene3D" id="3.40.50.720">
    <property type="entry name" value="NAD(P)-binding Rossmann-like Domain"/>
    <property type="match status" value="1"/>
</dbReference>
<comment type="catalytic activity">
    <reaction evidence="1 9">
        <text>UDP-alpha-D-glucose = UDP-alpha-D-galactose</text>
        <dbReference type="Rhea" id="RHEA:22168"/>
        <dbReference type="ChEBI" id="CHEBI:58885"/>
        <dbReference type="ChEBI" id="CHEBI:66914"/>
        <dbReference type="EC" id="5.1.3.2"/>
    </reaction>
</comment>
<evidence type="ECO:0000256" key="2">
    <source>
        <dbReference type="ARBA" id="ARBA00001911"/>
    </source>
</evidence>
<reference evidence="11 12" key="1">
    <citation type="journal article" date="2015" name="Stand. Genomic Sci.">
        <title>Genomic Encyclopedia of Bacterial and Archaeal Type Strains, Phase III: the genomes of soil and plant-associated and newly described type strains.</title>
        <authorList>
            <person name="Whitman W.B."/>
            <person name="Woyke T."/>
            <person name="Klenk H.P."/>
            <person name="Zhou Y."/>
            <person name="Lilburn T.G."/>
            <person name="Beck B.J."/>
            <person name="De Vos P."/>
            <person name="Vandamme P."/>
            <person name="Eisen J.A."/>
            <person name="Garrity G."/>
            <person name="Hugenholtz P."/>
            <person name="Kyrpides N.C."/>
        </authorList>
    </citation>
    <scope>NUCLEOTIDE SEQUENCE [LARGE SCALE GENOMIC DNA]</scope>
    <source>
        <strain evidence="11 12">CGMCC 1.10136</strain>
    </source>
</reference>
<name>A0A562LV51_9GAMM</name>
<dbReference type="AlphaFoldDB" id="A0A562LV51"/>
<dbReference type="GO" id="GO:0003978">
    <property type="term" value="F:UDP-glucose 4-epimerase activity"/>
    <property type="evidence" value="ECO:0007669"/>
    <property type="project" value="UniProtKB-UniRule"/>
</dbReference>
<keyword evidence="8 9" id="KW-0413">Isomerase</keyword>
<dbReference type="Proteomes" id="UP000316471">
    <property type="component" value="Unassembled WGS sequence"/>
</dbReference>
<comment type="cofactor">
    <cofactor evidence="2 9">
        <name>NAD(+)</name>
        <dbReference type="ChEBI" id="CHEBI:57540"/>
    </cofactor>
</comment>
<protein>
    <recommendedName>
        <fullName evidence="6 9">UDP-glucose 4-epimerase</fullName>
        <ecNumber evidence="5 9">5.1.3.2</ecNumber>
    </recommendedName>
</protein>
<dbReference type="PANTHER" id="PTHR43725:SF47">
    <property type="entry name" value="UDP-GLUCOSE 4-EPIMERASE"/>
    <property type="match status" value="1"/>
</dbReference>
<feature type="domain" description="NAD(P)-binding" evidence="10">
    <location>
        <begin position="10"/>
        <end position="329"/>
    </location>
</feature>
<evidence type="ECO:0000256" key="8">
    <source>
        <dbReference type="ARBA" id="ARBA00023235"/>
    </source>
</evidence>
<dbReference type="InterPro" id="IPR016040">
    <property type="entry name" value="NAD(P)-bd_dom"/>
</dbReference>
<dbReference type="CDD" id="cd05247">
    <property type="entry name" value="UDP_G4E_1_SDR_e"/>
    <property type="match status" value="1"/>
</dbReference>
<evidence type="ECO:0000256" key="9">
    <source>
        <dbReference type="RuleBase" id="RU366046"/>
    </source>
</evidence>
<keyword evidence="9" id="KW-0119">Carbohydrate metabolism</keyword>
<dbReference type="GO" id="GO:0005829">
    <property type="term" value="C:cytosol"/>
    <property type="evidence" value="ECO:0007669"/>
    <property type="project" value="TreeGrafter"/>
</dbReference>
<dbReference type="PANTHER" id="PTHR43725">
    <property type="entry name" value="UDP-GLUCOSE 4-EPIMERASE"/>
    <property type="match status" value="1"/>
</dbReference>
<dbReference type="GO" id="GO:0006012">
    <property type="term" value="P:galactose metabolic process"/>
    <property type="evidence" value="ECO:0007669"/>
    <property type="project" value="UniProtKB-UniPathway"/>
</dbReference>
<evidence type="ECO:0000256" key="6">
    <source>
        <dbReference type="ARBA" id="ARBA00018569"/>
    </source>
</evidence>
<evidence type="ECO:0000256" key="7">
    <source>
        <dbReference type="ARBA" id="ARBA00023027"/>
    </source>
</evidence>
<keyword evidence="12" id="KW-1185">Reference proteome</keyword>
<dbReference type="EMBL" id="VLKP01000005">
    <property type="protein sequence ID" value="TWI11486.1"/>
    <property type="molecule type" value="Genomic_DNA"/>
</dbReference>
<dbReference type="UniPathway" id="UPA00214"/>
<evidence type="ECO:0000256" key="1">
    <source>
        <dbReference type="ARBA" id="ARBA00000083"/>
    </source>
</evidence>
<accession>A0A562LV51</accession>
<comment type="caution">
    <text evidence="11">The sequence shown here is derived from an EMBL/GenBank/DDBJ whole genome shotgun (WGS) entry which is preliminary data.</text>
</comment>
<dbReference type="SUPFAM" id="SSF51735">
    <property type="entry name" value="NAD(P)-binding Rossmann-fold domains"/>
    <property type="match status" value="1"/>
</dbReference>
<evidence type="ECO:0000313" key="11">
    <source>
        <dbReference type="EMBL" id="TWI11486.1"/>
    </source>
</evidence>
<evidence type="ECO:0000259" key="10">
    <source>
        <dbReference type="Pfam" id="PF16363"/>
    </source>
</evidence>
<comment type="subunit">
    <text evidence="9">Homodimer.</text>
</comment>
<keyword evidence="7 9" id="KW-0520">NAD</keyword>
<organism evidence="11 12">
    <name type="scientific">Aerolutibacter ruishenii</name>
    <dbReference type="NCBI Taxonomy" id="686800"/>
    <lineage>
        <taxon>Bacteria</taxon>
        <taxon>Pseudomonadati</taxon>
        <taxon>Pseudomonadota</taxon>
        <taxon>Gammaproteobacteria</taxon>
        <taxon>Lysobacterales</taxon>
        <taxon>Lysobacteraceae</taxon>
        <taxon>Aerolutibacter</taxon>
    </lineage>
</organism>
<dbReference type="NCBIfam" id="NF007956">
    <property type="entry name" value="PRK10675.1"/>
    <property type="match status" value="1"/>
</dbReference>
<evidence type="ECO:0000313" key="12">
    <source>
        <dbReference type="Proteomes" id="UP000316471"/>
    </source>
</evidence>
<dbReference type="NCBIfam" id="TIGR01179">
    <property type="entry name" value="galE"/>
    <property type="match status" value="1"/>
</dbReference>
<dbReference type="Pfam" id="PF16363">
    <property type="entry name" value="GDP_Man_Dehyd"/>
    <property type="match status" value="1"/>
</dbReference>
<comment type="similarity">
    <text evidence="4 9">Belongs to the NAD(P)-dependent epimerase/dehydratase family.</text>
</comment>
<gene>
    <name evidence="11" type="ORF">IP93_01382</name>
</gene>
<dbReference type="EC" id="5.1.3.2" evidence="5 9"/>
<evidence type="ECO:0000256" key="4">
    <source>
        <dbReference type="ARBA" id="ARBA00007637"/>
    </source>
</evidence>
<dbReference type="Gene3D" id="3.90.25.10">
    <property type="entry name" value="UDP-galactose 4-epimerase, domain 1"/>
    <property type="match status" value="1"/>
</dbReference>